<dbReference type="AlphaFoldDB" id="A0A2N0Z352"/>
<gene>
    <name evidence="1" type="ORF">CWS01_09155</name>
</gene>
<accession>A0A2N0Z352</accession>
<name>A0A2N0Z352_9BACI</name>
<organism evidence="1 2">
    <name type="scientific">Niallia nealsonii</name>
    <dbReference type="NCBI Taxonomy" id="115979"/>
    <lineage>
        <taxon>Bacteria</taxon>
        <taxon>Bacillati</taxon>
        <taxon>Bacillota</taxon>
        <taxon>Bacilli</taxon>
        <taxon>Bacillales</taxon>
        <taxon>Bacillaceae</taxon>
        <taxon>Niallia</taxon>
    </lineage>
</organism>
<proteinExistence type="predicted"/>
<protein>
    <submittedName>
        <fullName evidence="1">Uncharacterized protein</fullName>
    </submittedName>
</protein>
<dbReference type="Proteomes" id="UP000233375">
    <property type="component" value="Unassembled WGS sequence"/>
</dbReference>
<sequence length="59" mass="6611">MLYQVDFAISVKGAYQDIYQAFIFAMSLKEAKAEAEEIKAEVLEGIKQKIHVFIGDPAC</sequence>
<reference evidence="1 2" key="1">
    <citation type="journal article" date="2003" name="Int. J. Syst. Evol. Microbiol.">
        <title>Bacillus nealsonii sp. nov., isolated from a spacecraft-assembly facility, whose spores are gamma-radiation resistant.</title>
        <authorList>
            <person name="Venkateswaran K."/>
            <person name="Kempf M."/>
            <person name="Chen F."/>
            <person name="Satomi M."/>
            <person name="Nicholson W."/>
            <person name="Kern R."/>
        </authorList>
    </citation>
    <scope>NUCLEOTIDE SEQUENCE [LARGE SCALE GENOMIC DNA]</scope>
    <source>
        <strain evidence="1 2">FO-92</strain>
    </source>
</reference>
<dbReference type="EMBL" id="PISE01000017">
    <property type="protein sequence ID" value="PKG23930.1"/>
    <property type="molecule type" value="Genomic_DNA"/>
</dbReference>
<dbReference type="RefSeq" id="WP_101176894.1">
    <property type="nucleotide sequence ID" value="NZ_PISE01000017.1"/>
</dbReference>
<comment type="caution">
    <text evidence="1">The sequence shown here is derived from an EMBL/GenBank/DDBJ whole genome shotgun (WGS) entry which is preliminary data.</text>
</comment>
<evidence type="ECO:0000313" key="2">
    <source>
        <dbReference type="Proteomes" id="UP000233375"/>
    </source>
</evidence>
<keyword evidence="2" id="KW-1185">Reference proteome</keyword>
<evidence type="ECO:0000313" key="1">
    <source>
        <dbReference type="EMBL" id="PKG23930.1"/>
    </source>
</evidence>